<feature type="domain" description="Inhibitor I9" evidence="10">
    <location>
        <begin position="49"/>
        <end position="136"/>
    </location>
</feature>
<evidence type="ECO:0000259" key="10">
    <source>
        <dbReference type="Pfam" id="PF05922"/>
    </source>
</evidence>
<evidence type="ECO:0000313" key="11">
    <source>
        <dbReference type="EMBL" id="GJN32875.1"/>
    </source>
</evidence>
<accession>A0AAV5FEP2</accession>
<dbReference type="Gene3D" id="3.30.70.80">
    <property type="entry name" value="Peptidase S8 propeptide/proteinase inhibitor I9"/>
    <property type="match status" value="1"/>
</dbReference>
<evidence type="ECO:0000256" key="6">
    <source>
        <dbReference type="PIRSR" id="PIRSR615500-1"/>
    </source>
</evidence>
<organism evidence="11 12">
    <name type="scientific">Eleusine coracana subsp. coracana</name>
    <dbReference type="NCBI Taxonomy" id="191504"/>
    <lineage>
        <taxon>Eukaryota</taxon>
        <taxon>Viridiplantae</taxon>
        <taxon>Streptophyta</taxon>
        <taxon>Embryophyta</taxon>
        <taxon>Tracheophyta</taxon>
        <taxon>Spermatophyta</taxon>
        <taxon>Magnoliopsida</taxon>
        <taxon>Liliopsida</taxon>
        <taxon>Poales</taxon>
        <taxon>Poaceae</taxon>
        <taxon>PACMAD clade</taxon>
        <taxon>Chloridoideae</taxon>
        <taxon>Cynodonteae</taxon>
        <taxon>Eleusininae</taxon>
        <taxon>Eleusine</taxon>
    </lineage>
</organism>
<dbReference type="PROSITE" id="PS00137">
    <property type="entry name" value="SUBTILASE_HIS"/>
    <property type="match status" value="1"/>
</dbReference>
<dbReference type="GO" id="GO:0004252">
    <property type="term" value="F:serine-type endopeptidase activity"/>
    <property type="evidence" value="ECO:0007669"/>
    <property type="project" value="UniProtKB-UniRule"/>
</dbReference>
<evidence type="ECO:0000313" key="12">
    <source>
        <dbReference type="Proteomes" id="UP001054889"/>
    </source>
</evidence>
<dbReference type="InterPro" id="IPR015500">
    <property type="entry name" value="Peptidase_S8_subtilisin-rel"/>
</dbReference>
<evidence type="ECO:0000256" key="7">
    <source>
        <dbReference type="PROSITE-ProRule" id="PRU01240"/>
    </source>
</evidence>
<evidence type="ECO:0000256" key="5">
    <source>
        <dbReference type="ARBA" id="ARBA00022825"/>
    </source>
</evidence>
<proteinExistence type="inferred from homology"/>
<feature type="chain" id="PRO_5043540110" evidence="8">
    <location>
        <begin position="27"/>
        <end position="703"/>
    </location>
</feature>
<keyword evidence="2 7" id="KW-0645">Protease</keyword>
<dbReference type="InterPro" id="IPR036852">
    <property type="entry name" value="Peptidase_S8/S53_dom_sf"/>
</dbReference>
<gene>
    <name evidence="11" type="primary">gb21414</name>
    <name evidence="11" type="ORF">PR202_gb21414</name>
</gene>
<dbReference type="InterPro" id="IPR010259">
    <property type="entry name" value="S8pro/Inhibitor_I9"/>
</dbReference>
<evidence type="ECO:0000259" key="9">
    <source>
        <dbReference type="Pfam" id="PF00082"/>
    </source>
</evidence>
<dbReference type="PRINTS" id="PR00723">
    <property type="entry name" value="SUBTILISIN"/>
</dbReference>
<reference evidence="11" key="2">
    <citation type="submission" date="2021-12" db="EMBL/GenBank/DDBJ databases">
        <title>Resequencing data analysis of finger millet.</title>
        <authorList>
            <person name="Hatakeyama M."/>
            <person name="Aluri S."/>
            <person name="Balachadran M.T."/>
            <person name="Sivarajan S.R."/>
            <person name="Poveda L."/>
            <person name="Shimizu-Inatsugi R."/>
            <person name="Schlapbach R."/>
            <person name="Sreeman S.M."/>
            <person name="Shimizu K.K."/>
        </authorList>
    </citation>
    <scope>NUCLEOTIDE SEQUENCE</scope>
</reference>
<evidence type="ECO:0000256" key="2">
    <source>
        <dbReference type="ARBA" id="ARBA00022670"/>
    </source>
</evidence>
<dbReference type="Gene3D" id="3.40.50.200">
    <property type="entry name" value="Peptidase S8/S53 domain"/>
    <property type="match status" value="2"/>
</dbReference>
<dbReference type="InterPro" id="IPR034197">
    <property type="entry name" value="Peptidases_S8_3"/>
</dbReference>
<dbReference type="EMBL" id="BQKI01000084">
    <property type="protein sequence ID" value="GJN32875.1"/>
    <property type="molecule type" value="Genomic_DNA"/>
</dbReference>
<evidence type="ECO:0000256" key="3">
    <source>
        <dbReference type="ARBA" id="ARBA00022729"/>
    </source>
</evidence>
<comment type="similarity">
    <text evidence="1 7">Belongs to the peptidase S8 family.</text>
</comment>
<dbReference type="PROSITE" id="PS51892">
    <property type="entry name" value="SUBTILASE"/>
    <property type="match status" value="1"/>
</dbReference>
<dbReference type="Proteomes" id="UP001054889">
    <property type="component" value="Unassembled WGS sequence"/>
</dbReference>
<comment type="caution">
    <text evidence="11">The sequence shown here is derived from an EMBL/GenBank/DDBJ whole genome shotgun (WGS) entry which is preliminary data.</text>
</comment>
<dbReference type="InterPro" id="IPR045051">
    <property type="entry name" value="SBT"/>
</dbReference>
<name>A0AAV5FEP2_ELECO</name>
<feature type="active site" description="Charge relay system" evidence="6 7">
    <location>
        <position position="169"/>
    </location>
</feature>
<dbReference type="SUPFAM" id="SSF54897">
    <property type="entry name" value="Protease propeptides/inhibitors"/>
    <property type="match status" value="1"/>
</dbReference>
<dbReference type="InterPro" id="IPR023828">
    <property type="entry name" value="Peptidase_S8_Ser-AS"/>
</dbReference>
<evidence type="ECO:0000256" key="8">
    <source>
        <dbReference type="SAM" id="SignalP"/>
    </source>
</evidence>
<evidence type="ECO:0000256" key="4">
    <source>
        <dbReference type="ARBA" id="ARBA00022801"/>
    </source>
</evidence>
<dbReference type="SUPFAM" id="SSF52743">
    <property type="entry name" value="Subtilisin-like"/>
    <property type="match status" value="1"/>
</dbReference>
<dbReference type="CDD" id="cd02120">
    <property type="entry name" value="PA_subtilisin_like"/>
    <property type="match status" value="1"/>
</dbReference>
<dbReference type="AlphaFoldDB" id="A0AAV5FEP2"/>
<dbReference type="Pfam" id="PF05922">
    <property type="entry name" value="Inhibitor_I9"/>
    <property type="match status" value="1"/>
</dbReference>
<keyword evidence="4 7" id="KW-0378">Hydrolase</keyword>
<dbReference type="PROSITE" id="PS00138">
    <property type="entry name" value="SUBTILASE_SER"/>
    <property type="match status" value="1"/>
</dbReference>
<dbReference type="InterPro" id="IPR000209">
    <property type="entry name" value="Peptidase_S8/S53_dom"/>
</dbReference>
<dbReference type="CDD" id="cd04852">
    <property type="entry name" value="Peptidases_S8_3"/>
    <property type="match status" value="1"/>
</dbReference>
<dbReference type="GO" id="GO:0006508">
    <property type="term" value="P:proteolysis"/>
    <property type="evidence" value="ECO:0007669"/>
    <property type="project" value="UniProtKB-KW"/>
</dbReference>
<keyword evidence="3 8" id="KW-0732">Signal</keyword>
<dbReference type="InterPro" id="IPR022398">
    <property type="entry name" value="Peptidase_S8_His-AS"/>
</dbReference>
<feature type="active site" description="Charge relay system" evidence="6 7">
    <location>
        <position position="217"/>
    </location>
</feature>
<dbReference type="InterPro" id="IPR037045">
    <property type="entry name" value="S8pro/Inhibitor_I9_sf"/>
</dbReference>
<keyword evidence="5 7" id="KW-0720">Serine protease</keyword>
<keyword evidence="12" id="KW-1185">Reference proteome</keyword>
<feature type="active site" description="Charge relay system" evidence="6 7">
    <location>
        <position position="519"/>
    </location>
</feature>
<reference evidence="11" key="1">
    <citation type="journal article" date="2018" name="DNA Res.">
        <title>Multiple hybrid de novo genome assembly of finger millet, an orphan allotetraploid crop.</title>
        <authorList>
            <person name="Hatakeyama M."/>
            <person name="Aluri S."/>
            <person name="Balachadran M.T."/>
            <person name="Sivarajan S.R."/>
            <person name="Patrignani A."/>
            <person name="Gruter S."/>
            <person name="Poveda L."/>
            <person name="Shimizu-Inatsugi R."/>
            <person name="Baeten J."/>
            <person name="Francoijs K.J."/>
            <person name="Nataraja K.N."/>
            <person name="Reddy Y.A.N."/>
            <person name="Phadnis S."/>
            <person name="Ravikumar R.L."/>
            <person name="Schlapbach R."/>
            <person name="Sreeman S.M."/>
            <person name="Shimizu K.K."/>
        </authorList>
    </citation>
    <scope>NUCLEOTIDE SEQUENCE</scope>
</reference>
<feature type="domain" description="Peptidase S8/S53" evidence="9">
    <location>
        <begin position="160"/>
        <end position="555"/>
    </location>
</feature>
<dbReference type="Pfam" id="PF00082">
    <property type="entry name" value="Peptidase_S8"/>
    <property type="match status" value="1"/>
</dbReference>
<sequence length="703" mass="75264">MAATSTKKFFHLLAVFVLLLTQLTDSAFLPKSKIKNHTELLKPQATTKTYIVHCNQHAKPPHFADLEQWYQSMVTAHSSPVHGADYTNTTSGRNRMLYTYDTVMHGFAVRLTGDEARRMSSSPGVTRVHEDRTFYLQTTRSPGFMGLEPHHGAWNETDFGDGVIIGLIDGGIWPESASFSDRGLGPVRPSWRGKAFDVSSQFVQGTVPSSPRDKDGHGTHVASTAAGAEVPGAGMFMFSRGTARGVAPKARIAMYNACGVQNCQTADIVAAVDAAVKDGVDVISMSLGDRPMPFYNDAIAISTFAAERSGIFVALAGGNSGPEAWTVSNVAPWMTTVGAATIDRVFPAKLTLGNGVVLPGQSLYTMRAKGTGMVRLMAANCEEEYSGWTPDKVMGKIVVCIDDVFIDDEFGVLLQKAGGAGIVLVDPTEWAPDGGAEASPFTLPGLRLGLRLRDGHGENRAPVVAGFSSRGPNPVVPELLKPDIVAPGVNILASWSGASPLSGDDDGRRVEFNIISGTSMATPHVAGVAALVRKKHPSWTPAMIRSAIMTTAATLDNTGGDILDNGATPPTSGRRDGGDRVATPLAAGAGHVRPDLALDPGLVYDAGERDYVDFLCTLNYTAELVRVFVPGFGNCTRTLPGGPAGLNYPSFVVVFDDHTHRPDPDAYDDHGGDCHYGGRFHYEDQRPDCWNIEWERCTDDEKE</sequence>
<protein>
    <submittedName>
        <fullName evidence="11">Uncharacterized protein</fullName>
    </submittedName>
</protein>
<feature type="signal peptide" evidence="8">
    <location>
        <begin position="1"/>
        <end position="26"/>
    </location>
</feature>
<evidence type="ECO:0000256" key="1">
    <source>
        <dbReference type="ARBA" id="ARBA00011073"/>
    </source>
</evidence>
<dbReference type="PANTHER" id="PTHR10795">
    <property type="entry name" value="PROPROTEIN CONVERTASE SUBTILISIN/KEXIN"/>
    <property type="match status" value="1"/>
</dbReference>